<name>A0A1X2GCQ4_9FUNG</name>
<dbReference type="Proteomes" id="UP000242146">
    <property type="component" value="Unassembled WGS sequence"/>
</dbReference>
<accession>A0A1X2GCQ4</accession>
<dbReference type="EMBL" id="MCGT01000022">
    <property type="protein sequence ID" value="ORX50859.1"/>
    <property type="molecule type" value="Genomic_DNA"/>
</dbReference>
<sequence>MSCHHPRFDRKGLSPISDPSLLVESKNIIDRFVYDALVLGDKKMQVMAVQVSRYHAEIISLTLEDKGLYTATVFARLSLPTTAIAFTRSTKAWFQSLLEFKDQCLKLERLARTMIVDRRSSFRTHFDRKLTCDSPDTGNFKEWTRGTFFPSIPAHQQTLHLF</sequence>
<comment type="caution">
    <text evidence="1">The sequence shown here is derived from an EMBL/GenBank/DDBJ whole genome shotgun (WGS) entry which is preliminary data.</text>
</comment>
<organism evidence="1 2">
    <name type="scientific">Hesseltinella vesiculosa</name>
    <dbReference type="NCBI Taxonomy" id="101127"/>
    <lineage>
        <taxon>Eukaryota</taxon>
        <taxon>Fungi</taxon>
        <taxon>Fungi incertae sedis</taxon>
        <taxon>Mucoromycota</taxon>
        <taxon>Mucoromycotina</taxon>
        <taxon>Mucoromycetes</taxon>
        <taxon>Mucorales</taxon>
        <taxon>Cunninghamellaceae</taxon>
        <taxon>Hesseltinella</taxon>
    </lineage>
</organism>
<dbReference type="AlphaFoldDB" id="A0A1X2GCQ4"/>
<evidence type="ECO:0000313" key="1">
    <source>
        <dbReference type="EMBL" id="ORX50859.1"/>
    </source>
</evidence>
<evidence type="ECO:0000313" key="2">
    <source>
        <dbReference type="Proteomes" id="UP000242146"/>
    </source>
</evidence>
<proteinExistence type="predicted"/>
<reference evidence="1 2" key="1">
    <citation type="submission" date="2016-07" db="EMBL/GenBank/DDBJ databases">
        <title>Pervasive Adenine N6-methylation of Active Genes in Fungi.</title>
        <authorList>
            <consortium name="DOE Joint Genome Institute"/>
            <person name="Mondo S.J."/>
            <person name="Dannebaum R.O."/>
            <person name="Kuo R.C."/>
            <person name="Labutti K."/>
            <person name="Haridas S."/>
            <person name="Kuo A."/>
            <person name="Salamov A."/>
            <person name="Ahrendt S.R."/>
            <person name="Lipzen A."/>
            <person name="Sullivan W."/>
            <person name="Andreopoulos W.B."/>
            <person name="Clum A."/>
            <person name="Lindquist E."/>
            <person name="Daum C."/>
            <person name="Ramamoorthy G.K."/>
            <person name="Gryganskyi A."/>
            <person name="Culley D."/>
            <person name="Magnuson J.K."/>
            <person name="James T.Y."/>
            <person name="O'Malley M.A."/>
            <person name="Stajich J.E."/>
            <person name="Spatafora J.W."/>
            <person name="Visel A."/>
            <person name="Grigoriev I.V."/>
        </authorList>
    </citation>
    <scope>NUCLEOTIDE SEQUENCE [LARGE SCALE GENOMIC DNA]</scope>
    <source>
        <strain evidence="1 2">NRRL 3301</strain>
    </source>
</reference>
<protein>
    <submittedName>
        <fullName evidence="1">Uncharacterized protein</fullName>
    </submittedName>
</protein>
<keyword evidence="2" id="KW-1185">Reference proteome</keyword>
<gene>
    <name evidence="1" type="ORF">DM01DRAFT_1090800</name>
</gene>